<protein>
    <recommendedName>
        <fullName evidence="3">Signal peptidase complex subunit 1</fullName>
    </recommendedName>
    <alternativeName>
        <fullName evidence="8">Microsomal signal peptidase 12 kDa subunit</fullName>
    </alternativeName>
</protein>
<comment type="similarity">
    <text evidence="2">Belongs to the SPCS1 family.</text>
</comment>
<comment type="caution">
    <text evidence="11">The sequence shown here is derived from an EMBL/GenBank/DDBJ whole genome shotgun (WGS) entry which is preliminary data.</text>
</comment>
<evidence type="ECO:0000256" key="9">
    <source>
        <dbReference type="ARBA" id="ARBA00045204"/>
    </source>
</evidence>
<keyword evidence="5" id="KW-0256">Endoplasmic reticulum</keyword>
<sequence length="108" mass="12388">MFKFIDNWHMDFVGQAWAEKLSRIIITLFGAIGLVYGYALQQFSMTVYILGAGFALASLLTIPPWPMYRKNPLNWQPVKNKDKDNSSKKAKKISDYALDEISFNISSY</sequence>
<evidence type="ECO:0000256" key="1">
    <source>
        <dbReference type="ARBA" id="ARBA00004477"/>
    </source>
</evidence>
<name>A0ABD2MY33_9CUCU</name>
<dbReference type="PANTHER" id="PTHR13202:SF0">
    <property type="entry name" value="SIGNAL PEPTIDASE COMPLEX SUBUNIT 1"/>
    <property type="match status" value="1"/>
</dbReference>
<keyword evidence="12" id="KW-1185">Reference proteome</keyword>
<dbReference type="Proteomes" id="UP001516400">
    <property type="component" value="Unassembled WGS sequence"/>
</dbReference>
<keyword evidence="7 10" id="KW-0472">Membrane</keyword>
<dbReference type="Pfam" id="PF06645">
    <property type="entry name" value="SPC12"/>
    <property type="match status" value="1"/>
</dbReference>
<dbReference type="InterPro" id="IPR009542">
    <property type="entry name" value="Spc1/SPCS1"/>
</dbReference>
<evidence type="ECO:0000256" key="3">
    <source>
        <dbReference type="ARBA" id="ARBA00017059"/>
    </source>
</evidence>
<keyword evidence="4 10" id="KW-0812">Transmembrane</keyword>
<evidence type="ECO:0000256" key="4">
    <source>
        <dbReference type="ARBA" id="ARBA00022692"/>
    </source>
</evidence>
<dbReference type="PANTHER" id="PTHR13202">
    <property type="entry name" value="MICROSOMAL SIGNAL PEPTIDASE 12 KDA SUBUNIT"/>
    <property type="match status" value="1"/>
</dbReference>
<evidence type="ECO:0000256" key="6">
    <source>
        <dbReference type="ARBA" id="ARBA00022989"/>
    </source>
</evidence>
<evidence type="ECO:0000256" key="7">
    <source>
        <dbReference type="ARBA" id="ARBA00023136"/>
    </source>
</evidence>
<keyword evidence="6 10" id="KW-1133">Transmembrane helix</keyword>
<comment type="subcellular location">
    <subcellularLocation>
        <location evidence="1">Endoplasmic reticulum membrane</location>
        <topology evidence="1">Multi-pass membrane protein</topology>
    </subcellularLocation>
</comment>
<organism evidence="11 12">
    <name type="scientific">Cryptolaemus montrouzieri</name>
    <dbReference type="NCBI Taxonomy" id="559131"/>
    <lineage>
        <taxon>Eukaryota</taxon>
        <taxon>Metazoa</taxon>
        <taxon>Ecdysozoa</taxon>
        <taxon>Arthropoda</taxon>
        <taxon>Hexapoda</taxon>
        <taxon>Insecta</taxon>
        <taxon>Pterygota</taxon>
        <taxon>Neoptera</taxon>
        <taxon>Endopterygota</taxon>
        <taxon>Coleoptera</taxon>
        <taxon>Polyphaga</taxon>
        <taxon>Cucujiformia</taxon>
        <taxon>Coccinelloidea</taxon>
        <taxon>Coccinellidae</taxon>
        <taxon>Scymninae</taxon>
        <taxon>Scymnini</taxon>
        <taxon>Cryptolaemus</taxon>
    </lineage>
</organism>
<dbReference type="GO" id="GO:0005789">
    <property type="term" value="C:endoplasmic reticulum membrane"/>
    <property type="evidence" value="ECO:0007669"/>
    <property type="project" value="UniProtKB-SubCell"/>
</dbReference>
<accession>A0ABD2MY33</accession>
<evidence type="ECO:0000256" key="8">
    <source>
        <dbReference type="ARBA" id="ARBA00032913"/>
    </source>
</evidence>
<evidence type="ECO:0000256" key="10">
    <source>
        <dbReference type="SAM" id="Phobius"/>
    </source>
</evidence>
<dbReference type="EMBL" id="JABFTP020000042">
    <property type="protein sequence ID" value="KAL3271343.1"/>
    <property type="molecule type" value="Genomic_DNA"/>
</dbReference>
<reference evidence="11 12" key="1">
    <citation type="journal article" date="2021" name="BMC Biol.">
        <title>Horizontally acquired antibacterial genes associated with adaptive radiation of ladybird beetles.</title>
        <authorList>
            <person name="Li H.S."/>
            <person name="Tang X.F."/>
            <person name="Huang Y.H."/>
            <person name="Xu Z.Y."/>
            <person name="Chen M.L."/>
            <person name="Du X.Y."/>
            <person name="Qiu B.Y."/>
            <person name="Chen P.T."/>
            <person name="Zhang W."/>
            <person name="Slipinski A."/>
            <person name="Escalona H.E."/>
            <person name="Waterhouse R.M."/>
            <person name="Zwick A."/>
            <person name="Pang H."/>
        </authorList>
    </citation>
    <scope>NUCLEOTIDE SEQUENCE [LARGE SCALE GENOMIC DNA]</scope>
    <source>
        <strain evidence="11">SYSU2018</strain>
    </source>
</reference>
<evidence type="ECO:0000256" key="5">
    <source>
        <dbReference type="ARBA" id="ARBA00022824"/>
    </source>
</evidence>
<dbReference type="AlphaFoldDB" id="A0ABD2MY33"/>
<feature type="transmembrane region" description="Helical" evidence="10">
    <location>
        <begin position="21"/>
        <end position="39"/>
    </location>
</feature>
<comment type="function">
    <text evidence="9">Component of the signal peptidase complex (SPC) which catalyzes the cleavage of N-terminal signal sequences from nascent proteins as they are translocated into the lumen of the endoplasmic reticulum. Dispensable for SPC enzymatic activity.</text>
</comment>
<evidence type="ECO:0000256" key="2">
    <source>
        <dbReference type="ARBA" id="ARBA00005245"/>
    </source>
</evidence>
<evidence type="ECO:0000313" key="12">
    <source>
        <dbReference type="Proteomes" id="UP001516400"/>
    </source>
</evidence>
<feature type="transmembrane region" description="Helical" evidence="10">
    <location>
        <begin position="45"/>
        <end position="62"/>
    </location>
</feature>
<proteinExistence type="inferred from homology"/>
<gene>
    <name evidence="11" type="ORF">HHI36_021831</name>
</gene>
<evidence type="ECO:0000313" key="11">
    <source>
        <dbReference type="EMBL" id="KAL3271343.1"/>
    </source>
</evidence>